<keyword evidence="2" id="KW-1185">Reference proteome</keyword>
<proteinExistence type="predicted"/>
<gene>
    <name evidence="1" type="ORF">KJJ99_16375</name>
</gene>
<protein>
    <submittedName>
        <fullName evidence="1">Prolyl oligopeptidase family serine peptidase</fullName>
    </submittedName>
</protein>
<reference evidence="1 2" key="1">
    <citation type="journal article" date="2021" name="Appl. Microbiol. Biotechnol.">
        <title>Biotechnological applications of marine bacteria in bioremediation of environments polluted with hydrocarbons and plastics.</title>
        <authorList>
            <person name="Muriel-Millan L.F."/>
            <person name="Millan-Lopez S."/>
            <person name="Pardo-Lopez L."/>
        </authorList>
    </citation>
    <scope>NUCLEOTIDE SEQUENCE [LARGE SCALE GENOMIC DNA]</scope>
    <source>
        <strain evidence="1 2">GOM4</strain>
    </source>
</reference>
<name>A0ACC5VMJ2_STUCH</name>
<comment type="caution">
    <text evidence="1">The sequence shown here is derived from an EMBL/GenBank/DDBJ whole genome shotgun (WGS) entry which is preliminary data.</text>
</comment>
<dbReference type="EMBL" id="JAHHFP010000022">
    <property type="protein sequence ID" value="MBX7273373.1"/>
    <property type="molecule type" value="Genomic_DNA"/>
</dbReference>
<evidence type="ECO:0000313" key="2">
    <source>
        <dbReference type="Proteomes" id="UP000782475"/>
    </source>
</evidence>
<accession>A0ACC5VMJ2</accession>
<evidence type="ECO:0000313" key="1">
    <source>
        <dbReference type="EMBL" id="MBX7273373.1"/>
    </source>
</evidence>
<organism evidence="1 2">
    <name type="scientific">Stutzerimonas chloritidismutans</name>
    <name type="common">Pseudomonas chloritidismutans</name>
    <dbReference type="NCBI Taxonomy" id="203192"/>
    <lineage>
        <taxon>Bacteria</taxon>
        <taxon>Pseudomonadati</taxon>
        <taxon>Pseudomonadota</taxon>
        <taxon>Gammaproteobacteria</taxon>
        <taxon>Pseudomonadales</taxon>
        <taxon>Pseudomonadaceae</taxon>
        <taxon>Stutzerimonas</taxon>
    </lineage>
</organism>
<dbReference type="Proteomes" id="UP000782475">
    <property type="component" value="Unassembled WGS sequence"/>
</dbReference>
<sequence>MKGVLLALLALLASLGLAAVQAHAGEGAGWQPVQLPHSSQRDLHSQRTGKDYRIFVSEPRHAPPPGGYPVLYVLDGNALFPGLAIQAQALEDRPDPNLRDSVLVVGIGYPGEALYDFKARAEDYTPKAEDRQRLPGREPPPSGGADDFLAFIEHELKPLIAQRYPVDARRQTLFGHSYGGLFTLYTLFTKPQAFQGYVAASPSIWWYQGYVERTLAAFERQLADQPVAARLLVTAGGAEEPAADAAMDDPRQRHMAERRMVGNARDLVDRLQRLSGRGLHSEFQLFPGANHGTNAAHSSVVALALAAAIRRQPSRDQDD</sequence>